<feature type="compositionally biased region" description="Acidic residues" evidence="1">
    <location>
        <begin position="120"/>
        <end position="130"/>
    </location>
</feature>
<evidence type="ECO:0000256" key="1">
    <source>
        <dbReference type="SAM" id="MobiDB-lite"/>
    </source>
</evidence>
<reference evidence="2 3" key="1">
    <citation type="journal article" date="2018" name="Sci. Rep.">
        <title>Genomic signatures of local adaptation to the degree of environmental predictability in rotifers.</title>
        <authorList>
            <person name="Franch-Gras L."/>
            <person name="Hahn C."/>
            <person name="Garcia-Roger E.M."/>
            <person name="Carmona M.J."/>
            <person name="Serra M."/>
            <person name="Gomez A."/>
        </authorList>
    </citation>
    <scope>NUCLEOTIDE SEQUENCE [LARGE SCALE GENOMIC DNA]</scope>
    <source>
        <strain evidence="2">HYR1</strain>
    </source>
</reference>
<feature type="region of interest" description="Disordered" evidence="1">
    <location>
        <begin position="116"/>
        <end position="147"/>
    </location>
</feature>
<protein>
    <submittedName>
        <fullName evidence="2">Uncharacterized protein</fullName>
    </submittedName>
</protein>
<evidence type="ECO:0000313" key="3">
    <source>
        <dbReference type="Proteomes" id="UP000276133"/>
    </source>
</evidence>
<name>A0A3M7QSN2_BRAPC</name>
<dbReference type="OrthoDB" id="8066856at2759"/>
<accession>A0A3M7QSN2</accession>
<dbReference type="AlphaFoldDB" id="A0A3M7QSN2"/>
<sequence length="147" mass="16890">MNESKFAKRENVSLLKSRYRTDSAREKLHAIEHGSEIPTIVILSSIYKIKRAKAGFNFLFDLDELCKNEEDQYKEIASFEKKLDFDKFAYVSIYSNLAARGMLSEAEIVDSMATNNPVEQESDTEIEEQQDANKQVINSKEAIDRIN</sequence>
<proteinExistence type="predicted"/>
<comment type="caution">
    <text evidence="2">The sequence shown here is derived from an EMBL/GenBank/DDBJ whole genome shotgun (WGS) entry which is preliminary data.</text>
</comment>
<dbReference type="Proteomes" id="UP000276133">
    <property type="component" value="Unassembled WGS sequence"/>
</dbReference>
<gene>
    <name evidence="2" type="ORF">BpHYR1_006913</name>
</gene>
<dbReference type="EMBL" id="REGN01005265">
    <property type="protein sequence ID" value="RNA14071.1"/>
    <property type="molecule type" value="Genomic_DNA"/>
</dbReference>
<evidence type="ECO:0000313" key="2">
    <source>
        <dbReference type="EMBL" id="RNA14071.1"/>
    </source>
</evidence>
<organism evidence="2 3">
    <name type="scientific">Brachionus plicatilis</name>
    <name type="common">Marine rotifer</name>
    <name type="synonym">Brachionus muelleri</name>
    <dbReference type="NCBI Taxonomy" id="10195"/>
    <lineage>
        <taxon>Eukaryota</taxon>
        <taxon>Metazoa</taxon>
        <taxon>Spiralia</taxon>
        <taxon>Gnathifera</taxon>
        <taxon>Rotifera</taxon>
        <taxon>Eurotatoria</taxon>
        <taxon>Monogononta</taxon>
        <taxon>Pseudotrocha</taxon>
        <taxon>Ploima</taxon>
        <taxon>Brachionidae</taxon>
        <taxon>Brachionus</taxon>
    </lineage>
</organism>
<keyword evidence="3" id="KW-1185">Reference proteome</keyword>